<gene>
    <name evidence="7" type="ORF">CQW23_23398</name>
</gene>
<sequence length="181" mass="19751">MDVLPTITTSFNNHFSGQLEEFKASSLEEIILGSNQLQGHVPKSIQNVVNLTGLDLSNNNFSGNVDVSLFSNLKNLLGVVLSNNKISLINENKDTIDLRSNSTRNFLISDDNNLSEEIPSSICNSTSLFMLDLGRNNLKGAIPQCLGTITTLEVLDMRHNNLSGNLPTTFSNGSSLRRAIN</sequence>
<keyword evidence="4" id="KW-1133">Transmembrane helix</keyword>
<evidence type="ECO:0000313" key="8">
    <source>
        <dbReference type="Proteomes" id="UP000224567"/>
    </source>
</evidence>
<keyword evidence="2" id="KW-0812">Transmembrane</keyword>
<evidence type="ECO:0000256" key="5">
    <source>
        <dbReference type="ARBA" id="ARBA00023136"/>
    </source>
</evidence>
<protein>
    <submittedName>
        <fullName evidence="7">Uncharacterized protein</fullName>
    </submittedName>
</protein>
<dbReference type="PANTHER" id="PTHR48063">
    <property type="entry name" value="LRR RECEPTOR-LIKE KINASE"/>
    <property type="match status" value="1"/>
</dbReference>
<evidence type="ECO:0000256" key="1">
    <source>
        <dbReference type="ARBA" id="ARBA00004479"/>
    </source>
</evidence>
<dbReference type="Proteomes" id="UP000224567">
    <property type="component" value="Unassembled WGS sequence"/>
</dbReference>
<dbReference type="InterPro" id="IPR001611">
    <property type="entry name" value="Leu-rich_rpt"/>
</dbReference>
<proteinExistence type="predicted"/>
<evidence type="ECO:0000256" key="2">
    <source>
        <dbReference type="ARBA" id="ARBA00022692"/>
    </source>
</evidence>
<dbReference type="PANTHER" id="PTHR48063:SF112">
    <property type="entry name" value="RECEPTOR LIKE PROTEIN 30-LIKE"/>
    <property type="match status" value="1"/>
</dbReference>
<name>A0A2G2VRV7_CAPBA</name>
<dbReference type="InterPro" id="IPR032675">
    <property type="entry name" value="LRR_dom_sf"/>
</dbReference>
<dbReference type="Pfam" id="PF00560">
    <property type="entry name" value="LRR_1"/>
    <property type="match status" value="3"/>
</dbReference>
<comment type="subcellular location">
    <subcellularLocation>
        <location evidence="1">Membrane</location>
        <topology evidence="1">Single-pass type I membrane protein</topology>
    </subcellularLocation>
</comment>
<evidence type="ECO:0000313" key="7">
    <source>
        <dbReference type="EMBL" id="PHT35698.1"/>
    </source>
</evidence>
<keyword evidence="8" id="KW-1185">Reference proteome</keyword>
<dbReference type="Gene3D" id="3.80.10.10">
    <property type="entry name" value="Ribonuclease Inhibitor"/>
    <property type="match status" value="1"/>
</dbReference>
<dbReference type="InterPro" id="IPR046956">
    <property type="entry name" value="RLP23-like"/>
</dbReference>
<keyword evidence="3" id="KW-0732">Signal</keyword>
<dbReference type="OrthoDB" id="1394818at2759"/>
<dbReference type="GO" id="GO:0016020">
    <property type="term" value="C:membrane"/>
    <property type="evidence" value="ECO:0007669"/>
    <property type="project" value="UniProtKB-SubCell"/>
</dbReference>
<evidence type="ECO:0000256" key="3">
    <source>
        <dbReference type="ARBA" id="ARBA00022729"/>
    </source>
</evidence>
<organism evidence="7 8">
    <name type="scientific">Capsicum baccatum</name>
    <name type="common">Peruvian pepper</name>
    <dbReference type="NCBI Taxonomy" id="33114"/>
    <lineage>
        <taxon>Eukaryota</taxon>
        <taxon>Viridiplantae</taxon>
        <taxon>Streptophyta</taxon>
        <taxon>Embryophyta</taxon>
        <taxon>Tracheophyta</taxon>
        <taxon>Spermatophyta</taxon>
        <taxon>Magnoliopsida</taxon>
        <taxon>eudicotyledons</taxon>
        <taxon>Gunneridae</taxon>
        <taxon>Pentapetalae</taxon>
        <taxon>asterids</taxon>
        <taxon>lamiids</taxon>
        <taxon>Solanales</taxon>
        <taxon>Solanaceae</taxon>
        <taxon>Solanoideae</taxon>
        <taxon>Capsiceae</taxon>
        <taxon>Capsicum</taxon>
    </lineage>
</organism>
<keyword evidence="6" id="KW-0325">Glycoprotein</keyword>
<evidence type="ECO:0000256" key="6">
    <source>
        <dbReference type="ARBA" id="ARBA00023180"/>
    </source>
</evidence>
<dbReference type="EMBL" id="MLFT02000010">
    <property type="protein sequence ID" value="PHT35698.1"/>
    <property type="molecule type" value="Genomic_DNA"/>
</dbReference>
<comment type="caution">
    <text evidence="7">The sequence shown here is derived from an EMBL/GenBank/DDBJ whole genome shotgun (WGS) entry which is preliminary data.</text>
</comment>
<dbReference type="STRING" id="33114.A0A2G2VRV7"/>
<reference evidence="8" key="2">
    <citation type="journal article" date="2017" name="J. Anim. Genet.">
        <title>Multiple reference genome sequences of hot pepper reveal the massive evolution of plant disease resistance genes by retroduplication.</title>
        <authorList>
            <person name="Kim S."/>
            <person name="Park J."/>
            <person name="Yeom S.-I."/>
            <person name="Kim Y.-M."/>
            <person name="Seo E."/>
            <person name="Kim K.-T."/>
            <person name="Kim M.-S."/>
            <person name="Lee J.M."/>
            <person name="Cheong K."/>
            <person name="Shin H.-S."/>
            <person name="Kim S.-B."/>
            <person name="Han K."/>
            <person name="Lee J."/>
            <person name="Park M."/>
            <person name="Lee H.-A."/>
            <person name="Lee H.-Y."/>
            <person name="Lee Y."/>
            <person name="Oh S."/>
            <person name="Lee J.H."/>
            <person name="Choi E."/>
            <person name="Choi E."/>
            <person name="Lee S.E."/>
            <person name="Jeon J."/>
            <person name="Kim H."/>
            <person name="Choi G."/>
            <person name="Song H."/>
            <person name="Lee J."/>
            <person name="Lee S.-C."/>
            <person name="Kwon J.-K."/>
            <person name="Lee H.-Y."/>
            <person name="Koo N."/>
            <person name="Hong Y."/>
            <person name="Kim R.W."/>
            <person name="Kang W.-H."/>
            <person name="Huh J.H."/>
            <person name="Kang B.-C."/>
            <person name="Yang T.-J."/>
            <person name="Lee Y.-H."/>
            <person name="Bennetzen J.L."/>
            <person name="Choi D."/>
        </authorList>
    </citation>
    <scope>NUCLEOTIDE SEQUENCE [LARGE SCALE GENOMIC DNA]</scope>
    <source>
        <strain evidence="8">cv. PBC81</strain>
    </source>
</reference>
<keyword evidence="5" id="KW-0472">Membrane</keyword>
<reference evidence="7 8" key="1">
    <citation type="journal article" date="2017" name="Genome Biol.">
        <title>New reference genome sequences of hot pepper reveal the massive evolution of plant disease-resistance genes by retroduplication.</title>
        <authorList>
            <person name="Kim S."/>
            <person name="Park J."/>
            <person name="Yeom S.I."/>
            <person name="Kim Y.M."/>
            <person name="Seo E."/>
            <person name="Kim K.T."/>
            <person name="Kim M.S."/>
            <person name="Lee J.M."/>
            <person name="Cheong K."/>
            <person name="Shin H.S."/>
            <person name="Kim S.B."/>
            <person name="Han K."/>
            <person name="Lee J."/>
            <person name="Park M."/>
            <person name="Lee H.A."/>
            <person name="Lee H.Y."/>
            <person name="Lee Y."/>
            <person name="Oh S."/>
            <person name="Lee J.H."/>
            <person name="Choi E."/>
            <person name="Choi E."/>
            <person name="Lee S.E."/>
            <person name="Jeon J."/>
            <person name="Kim H."/>
            <person name="Choi G."/>
            <person name="Song H."/>
            <person name="Lee J."/>
            <person name="Lee S.C."/>
            <person name="Kwon J.K."/>
            <person name="Lee H.Y."/>
            <person name="Koo N."/>
            <person name="Hong Y."/>
            <person name="Kim R.W."/>
            <person name="Kang W.H."/>
            <person name="Huh J.H."/>
            <person name="Kang B.C."/>
            <person name="Yang T.J."/>
            <person name="Lee Y.H."/>
            <person name="Bennetzen J.L."/>
            <person name="Choi D."/>
        </authorList>
    </citation>
    <scope>NUCLEOTIDE SEQUENCE [LARGE SCALE GENOMIC DNA]</scope>
    <source>
        <strain evidence="8">cv. PBC81</strain>
    </source>
</reference>
<evidence type="ECO:0000256" key="4">
    <source>
        <dbReference type="ARBA" id="ARBA00022989"/>
    </source>
</evidence>
<dbReference type="AlphaFoldDB" id="A0A2G2VRV7"/>
<dbReference type="SUPFAM" id="SSF52058">
    <property type="entry name" value="L domain-like"/>
    <property type="match status" value="1"/>
</dbReference>
<accession>A0A2G2VRV7</accession>
<dbReference type="PRINTS" id="PR00019">
    <property type="entry name" value="LEURICHRPT"/>
</dbReference>